<name>A0ABS2WVD3_9BACT</name>
<feature type="non-terminal residue" evidence="3">
    <location>
        <position position="64"/>
    </location>
</feature>
<evidence type="ECO:0000313" key="3">
    <source>
        <dbReference type="EMBL" id="MBN2965570.1"/>
    </source>
</evidence>
<sequence>MILHIDLDCYYCSAERIRNPSVRGIPLAVGGGSSEGIFGATPAQTTPRGVVVTSSYEARARGVN</sequence>
<reference evidence="3 4" key="2">
    <citation type="submission" date="2021-02" db="EMBL/GenBank/DDBJ databases">
        <title>Sulfurospirillum tamanensis sp. nov.</title>
        <authorList>
            <person name="Frolova A."/>
            <person name="Merkel A."/>
            <person name="Slobodkin A."/>
        </authorList>
    </citation>
    <scope>NUCLEOTIDE SEQUENCE [LARGE SCALE GENOMIC DNA]</scope>
    <source>
        <strain evidence="3 4">T05b</strain>
    </source>
</reference>
<evidence type="ECO:0000259" key="2">
    <source>
        <dbReference type="PROSITE" id="PS50173"/>
    </source>
</evidence>
<keyword evidence="4" id="KW-1185">Reference proteome</keyword>
<gene>
    <name evidence="3" type="ORF">JWV37_12330</name>
</gene>
<dbReference type="Gene3D" id="3.30.70.270">
    <property type="match status" value="1"/>
</dbReference>
<dbReference type="Proteomes" id="UP000703590">
    <property type="component" value="Unassembled WGS sequence"/>
</dbReference>
<evidence type="ECO:0000256" key="1">
    <source>
        <dbReference type="ARBA" id="ARBA00010945"/>
    </source>
</evidence>
<feature type="domain" description="UmuC" evidence="2">
    <location>
        <begin position="2"/>
        <end position="64"/>
    </location>
</feature>
<dbReference type="PROSITE" id="PS50173">
    <property type="entry name" value="UMUC"/>
    <property type="match status" value="1"/>
</dbReference>
<dbReference type="Gene3D" id="3.40.1170.60">
    <property type="match status" value="1"/>
</dbReference>
<reference evidence="4" key="1">
    <citation type="submission" date="2021-02" db="EMBL/GenBank/DDBJ databases">
        <title>Sulfurospirillum tamanensis sp. nov.</title>
        <authorList>
            <person name="Merkel A.Y."/>
        </authorList>
    </citation>
    <scope>NUCLEOTIDE SEQUENCE [LARGE SCALE GENOMIC DNA]</scope>
    <source>
        <strain evidence="4">T05b</strain>
    </source>
</reference>
<dbReference type="SUPFAM" id="SSF56672">
    <property type="entry name" value="DNA/RNA polymerases"/>
    <property type="match status" value="1"/>
</dbReference>
<comment type="caution">
    <text evidence="3">The sequence shown here is derived from an EMBL/GenBank/DDBJ whole genome shotgun (WGS) entry which is preliminary data.</text>
</comment>
<evidence type="ECO:0000313" key="4">
    <source>
        <dbReference type="Proteomes" id="UP000703590"/>
    </source>
</evidence>
<proteinExistence type="inferred from homology"/>
<dbReference type="PANTHER" id="PTHR46404">
    <property type="entry name" value="DNA POLYMERASE IOTA"/>
    <property type="match status" value="1"/>
</dbReference>
<dbReference type="Pfam" id="PF00817">
    <property type="entry name" value="IMS"/>
    <property type="match status" value="1"/>
</dbReference>
<dbReference type="InterPro" id="IPR001126">
    <property type="entry name" value="UmuC"/>
</dbReference>
<reference evidence="3 4" key="3">
    <citation type="submission" date="2021-02" db="EMBL/GenBank/DDBJ databases">
        <authorList>
            <person name="Merkel A.Y."/>
        </authorList>
    </citation>
    <scope>NUCLEOTIDE SEQUENCE [LARGE SCALE GENOMIC DNA]</scope>
    <source>
        <strain evidence="3 4">T05b</strain>
    </source>
</reference>
<dbReference type="EMBL" id="JAFHKK010000048">
    <property type="protein sequence ID" value="MBN2965570.1"/>
    <property type="molecule type" value="Genomic_DNA"/>
</dbReference>
<dbReference type="InterPro" id="IPR043128">
    <property type="entry name" value="Rev_trsase/Diguanyl_cyclase"/>
</dbReference>
<comment type="similarity">
    <text evidence="1">Belongs to the DNA polymerase type-Y family.</text>
</comment>
<protein>
    <submittedName>
        <fullName evidence="3">DNA polymerase IV</fullName>
    </submittedName>
</protein>
<dbReference type="InterPro" id="IPR043502">
    <property type="entry name" value="DNA/RNA_pol_sf"/>
</dbReference>
<dbReference type="PANTHER" id="PTHR46404:SF1">
    <property type="entry name" value="DNA POLYMERASE IOTA"/>
    <property type="match status" value="1"/>
</dbReference>
<accession>A0ABS2WVD3</accession>
<organism evidence="3 4">
    <name type="scientific">Sulfurospirillum tamanense</name>
    <dbReference type="NCBI Taxonomy" id="2813362"/>
    <lineage>
        <taxon>Bacteria</taxon>
        <taxon>Pseudomonadati</taxon>
        <taxon>Campylobacterota</taxon>
        <taxon>Epsilonproteobacteria</taxon>
        <taxon>Campylobacterales</taxon>
        <taxon>Sulfurospirillaceae</taxon>
        <taxon>Sulfurospirillum</taxon>
    </lineage>
</organism>